<dbReference type="Proteomes" id="UP000295345">
    <property type="component" value="Unassembled WGS sequence"/>
</dbReference>
<dbReference type="AlphaFoldDB" id="A0A4R4SJ47"/>
<dbReference type="InterPro" id="IPR008928">
    <property type="entry name" value="6-hairpin_glycosidase_sf"/>
</dbReference>
<dbReference type="InterPro" id="IPR032856">
    <property type="entry name" value="GDE_N_bis"/>
</dbReference>
<dbReference type="GO" id="GO:0005975">
    <property type="term" value="P:carbohydrate metabolic process"/>
    <property type="evidence" value="ECO:0007669"/>
    <property type="project" value="InterPro"/>
</dbReference>
<reference evidence="3 4" key="1">
    <citation type="submission" date="2019-03" db="EMBL/GenBank/DDBJ databases">
        <title>Draft genome sequences of novel Actinobacteria.</title>
        <authorList>
            <person name="Sahin N."/>
            <person name="Ay H."/>
            <person name="Saygin H."/>
        </authorList>
    </citation>
    <scope>NUCLEOTIDE SEQUENCE [LARGE SCALE GENOMIC DNA]</scope>
    <source>
        <strain evidence="3 4">DSM 41900</strain>
    </source>
</reference>
<dbReference type="Pfam" id="PF22422">
    <property type="entry name" value="MGH1-like_GH"/>
    <property type="match status" value="1"/>
</dbReference>
<dbReference type="InterPro" id="IPR012341">
    <property type="entry name" value="6hp_glycosidase-like_sf"/>
</dbReference>
<protein>
    <submittedName>
        <fullName evidence="3">Amylo-alpha-1,6-glucosidase</fullName>
    </submittedName>
</protein>
<evidence type="ECO:0000313" key="3">
    <source>
        <dbReference type="EMBL" id="TDC62474.1"/>
    </source>
</evidence>
<dbReference type="SUPFAM" id="SSF48208">
    <property type="entry name" value="Six-hairpin glycosidases"/>
    <property type="match status" value="1"/>
</dbReference>
<gene>
    <name evidence="3" type="ORF">E1283_33995</name>
</gene>
<dbReference type="Pfam" id="PF14742">
    <property type="entry name" value="GDE_N_bis"/>
    <property type="match status" value="1"/>
</dbReference>
<dbReference type="EMBL" id="SMKI01000642">
    <property type="protein sequence ID" value="TDC62474.1"/>
    <property type="molecule type" value="Genomic_DNA"/>
</dbReference>
<dbReference type="Gene3D" id="1.50.10.10">
    <property type="match status" value="1"/>
</dbReference>
<dbReference type="RefSeq" id="WP_132822026.1">
    <property type="nucleotide sequence ID" value="NZ_SMKI01000642.1"/>
</dbReference>
<keyword evidence="4" id="KW-1185">Reference proteome</keyword>
<proteinExistence type="predicted"/>
<evidence type="ECO:0000259" key="2">
    <source>
        <dbReference type="Pfam" id="PF22422"/>
    </source>
</evidence>
<evidence type="ECO:0000259" key="1">
    <source>
        <dbReference type="Pfam" id="PF14742"/>
    </source>
</evidence>
<name>A0A4R4SJ47_9ACTN</name>
<dbReference type="OrthoDB" id="9759959at2"/>
<sequence length="701" mass="74057">MTVKSPAETEAGLQPFLHDACVTLYAPSFAVSRPDGQFERGVDGFYHADVRVLSRLRVAVDGVPVASVGGGLEGADAALFRSVLRGVAESTADPAVTLTRRRAIGPGVLTEVLEVVNAGGLPARMSVTVSAGTDLSPMERVKSGIAVAELPATAFGDAGLEWHGTPTDPAGATSVRLTSSPAPDEVTAGADGGLLRYDVSLAPGESWTAELVCAVADSGPPTFPAAEPGTTPWREPRLRSADRRFDRWLTQSHLDLERLLLADPEQPSDLFLAAGAPWFATLFGRDSLWAARMLLPLSTSLAAGTLRVLARRQGTATDENSQEQPGKILHEVRRATLELPEHGISLPPRYFGTVDATPLWLTLLHDTWRWGLDPAEVDALLPHAEAALGWMRDHGDADGDGFLEYIDTTGRGLANQGWKDSGDSIRYGDGSLAIAPIALCEVQAYAYEAAHAGAALLRAFDRPGADEWVEWAERLKVRFRERFWVEDEQGPYPAVALDRDKRPVDSVTSGFGHLLGTGLLDREESALLAARLAGPRLDSGFGLRTYSTAAAGYNPLGYHVGAVWPHDTAIAVQGLARAGFPEAAGQLAAGLLRASDGFDARLPELFAGYGADESARPVPYPASCRPQAWAAAASVQVLTSLLGLEADVPGGTLTVAPSLGEELRPLHVTGLAVAGAPLEITVPATGAATVTTSASLRVETR</sequence>
<organism evidence="3 4">
    <name type="scientific">Streptomyces hainanensis</name>
    <dbReference type="NCBI Taxonomy" id="402648"/>
    <lineage>
        <taxon>Bacteria</taxon>
        <taxon>Bacillati</taxon>
        <taxon>Actinomycetota</taxon>
        <taxon>Actinomycetes</taxon>
        <taxon>Kitasatosporales</taxon>
        <taxon>Streptomycetaceae</taxon>
        <taxon>Streptomyces</taxon>
    </lineage>
</organism>
<evidence type="ECO:0000313" key="4">
    <source>
        <dbReference type="Proteomes" id="UP000295345"/>
    </source>
</evidence>
<dbReference type="InterPro" id="IPR054491">
    <property type="entry name" value="MGH1-like_GH"/>
</dbReference>
<comment type="caution">
    <text evidence="3">The sequence shown here is derived from an EMBL/GenBank/DDBJ whole genome shotgun (WGS) entry which is preliminary data.</text>
</comment>
<accession>A0A4R4SJ47</accession>
<feature type="domain" description="Putative glycogen debranching enzyme N-terminal" evidence="1">
    <location>
        <begin position="26"/>
        <end position="211"/>
    </location>
</feature>
<feature type="domain" description="Mannosylglycerate hydrolase MGH1-like glycoside hydrolase" evidence="2">
    <location>
        <begin position="287"/>
        <end position="594"/>
    </location>
</feature>